<evidence type="ECO:0000313" key="3">
    <source>
        <dbReference type="Proteomes" id="UP000245790"/>
    </source>
</evidence>
<dbReference type="Proteomes" id="UP000245790">
    <property type="component" value="Unassembled WGS sequence"/>
</dbReference>
<dbReference type="OrthoDB" id="5298817at2"/>
<proteinExistence type="predicted"/>
<dbReference type="InterPro" id="IPR006640">
    <property type="entry name" value="SprT-like_domain"/>
</dbReference>
<dbReference type="Pfam" id="PF10263">
    <property type="entry name" value="SprT-like"/>
    <property type="match status" value="1"/>
</dbReference>
<dbReference type="EMBL" id="QGGU01000007">
    <property type="protein sequence ID" value="PWK49875.1"/>
    <property type="molecule type" value="Genomic_DNA"/>
</dbReference>
<organism evidence="2 3">
    <name type="scientific">Pleionea mediterranea</name>
    <dbReference type="NCBI Taxonomy" id="523701"/>
    <lineage>
        <taxon>Bacteria</taxon>
        <taxon>Pseudomonadati</taxon>
        <taxon>Pseudomonadota</taxon>
        <taxon>Gammaproteobacteria</taxon>
        <taxon>Oceanospirillales</taxon>
        <taxon>Pleioneaceae</taxon>
        <taxon>Pleionea</taxon>
    </lineage>
</organism>
<keyword evidence="3" id="KW-1185">Reference proteome</keyword>
<comment type="caution">
    <text evidence="2">The sequence shown here is derived from an EMBL/GenBank/DDBJ whole genome shotgun (WGS) entry which is preliminary data.</text>
</comment>
<name>A0A316FNT3_9GAMM</name>
<dbReference type="RefSeq" id="WP_109763665.1">
    <property type="nucleotide sequence ID" value="NZ_QGGU01000007.1"/>
</dbReference>
<evidence type="ECO:0000259" key="1">
    <source>
        <dbReference type="Pfam" id="PF10263"/>
    </source>
</evidence>
<reference evidence="2 3" key="1">
    <citation type="submission" date="2018-05" db="EMBL/GenBank/DDBJ databases">
        <title>Genomic Encyclopedia of Type Strains, Phase IV (KMG-IV): sequencing the most valuable type-strain genomes for metagenomic binning, comparative biology and taxonomic classification.</title>
        <authorList>
            <person name="Goeker M."/>
        </authorList>
    </citation>
    <scope>NUCLEOTIDE SEQUENCE [LARGE SCALE GENOMIC DNA]</scope>
    <source>
        <strain evidence="2 3">DSM 25350</strain>
    </source>
</reference>
<dbReference type="AlphaFoldDB" id="A0A316FNT3"/>
<evidence type="ECO:0000313" key="2">
    <source>
        <dbReference type="EMBL" id="PWK49875.1"/>
    </source>
</evidence>
<dbReference type="GO" id="GO:0006950">
    <property type="term" value="P:response to stress"/>
    <property type="evidence" value="ECO:0007669"/>
    <property type="project" value="UniProtKB-ARBA"/>
</dbReference>
<sequence>MKPTDALYQSLESAYEHFNQSLFSGTLPDVIFTVQRQKGVLGYFAPDRWTSIEGKQCHEIAINPTHIGKSRIIDVLETLVHEMVHCWQYCFGKPGRRMYHNIEWAEKMMEIGLQPTNTGKPGGAITGESMTDYPIKNGRFLKACHQLLGNEKYNIPWIDRLTVEPRLSPLNDESNQSKHTQYLLPESDFGDSQLEISKGELQLLENTFEQLLPEDTFYSPPESQRKKQSYECPGCHAKVWGKANLNIMCLDCEIPFEFSR</sequence>
<gene>
    <name evidence="2" type="ORF">C8D97_10736</name>
</gene>
<feature type="domain" description="SprT-like" evidence="1">
    <location>
        <begin position="12"/>
        <end position="113"/>
    </location>
</feature>
<protein>
    <submittedName>
        <fullName evidence="2">SprT-like family protein</fullName>
    </submittedName>
</protein>
<accession>A0A316FNT3</accession>